<comment type="caution">
    <text evidence="7">The sequence shown here is derived from an EMBL/GenBank/DDBJ whole genome shotgun (WGS) entry which is preliminary data.</text>
</comment>
<keyword evidence="2" id="KW-1003">Cell membrane</keyword>
<evidence type="ECO:0000256" key="6">
    <source>
        <dbReference type="SAM" id="Phobius"/>
    </source>
</evidence>
<dbReference type="RefSeq" id="WP_168881093.1">
    <property type="nucleotide sequence ID" value="NZ_JABAIL010000001.1"/>
</dbReference>
<keyword evidence="8" id="KW-1185">Reference proteome</keyword>
<accession>A0A7X8XUI9</accession>
<feature type="transmembrane region" description="Helical" evidence="6">
    <location>
        <begin position="114"/>
        <end position="140"/>
    </location>
</feature>
<dbReference type="AlphaFoldDB" id="A0A7X8XUI9"/>
<feature type="transmembrane region" description="Helical" evidence="6">
    <location>
        <begin position="42"/>
        <end position="59"/>
    </location>
</feature>
<evidence type="ECO:0000256" key="3">
    <source>
        <dbReference type="ARBA" id="ARBA00022692"/>
    </source>
</evidence>
<evidence type="ECO:0000313" key="8">
    <source>
        <dbReference type="Proteomes" id="UP000585050"/>
    </source>
</evidence>
<comment type="subcellular location">
    <subcellularLocation>
        <location evidence="1">Cell membrane</location>
        <topology evidence="1">Multi-pass membrane protein</topology>
    </subcellularLocation>
</comment>
<name>A0A7X8XUI9_9BACT</name>
<dbReference type="InterPro" id="IPR022791">
    <property type="entry name" value="L-PG_synthase/AglD"/>
</dbReference>
<dbReference type="EMBL" id="JABAIL010000001">
    <property type="protein sequence ID" value="NLR90391.1"/>
    <property type="molecule type" value="Genomic_DNA"/>
</dbReference>
<feature type="transmembrane region" description="Helical" evidence="6">
    <location>
        <begin position="190"/>
        <end position="216"/>
    </location>
</feature>
<evidence type="ECO:0000256" key="4">
    <source>
        <dbReference type="ARBA" id="ARBA00022989"/>
    </source>
</evidence>
<evidence type="ECO:0000256" key="1">
    <source>
        <dbReference type="ARBA" id="ARBA00004651"/>
    </source>
</evidence>
<dbReference type="Pfam" id="PF03706">
    <property type="entry name" value="LPG_synthase_TM"/>
    <property type="match status" value="1"/>
</dbReference>
<dbReference type="GO" id="GO:0005886">
    <property type="term" value="C:plasma membrane"/>
    <property type="evidence" value="ECO:0007669"/>
    <property type="project" value="UniProtKB-SubCell"/>
</dbReference>
<organism evidence="7 8">
    <name type="scientific">Flammeovirga agarivorans</name>
    <dbReference type="NCBI Taxonomy" id="2726742"/>
    <lineage>
        <taxon>Bacteria</taxon>
        <taxon>Pseudomonadati</taxon>
        <taxon>Bacteroidota</taxon>
        <taxon>Cytophagia</taxon>
        <taxon>Cytophagales</taxon>
        <taxon>Flammeovirgaceae</taxon>
        <taxon>Flammeovirga</taxon>
    </lineage>
</organism>
<dbReference type="Proteomes" id="UP000585050">
    <property type="component" value="Unassembled WGS sequence"/>
</dbReference>
<evidence type="ECO:0000256" key="2">
    <source>
        <dbReference type="ARBA" id="ARBA00022475"/>
    </source>
</evidence>
<sequence>MVKKKQFNIFLKIIAAFLILIACYEFFNRSPWEKITLEKKEYILLAGLLMPFNWLMEAYRWRLLIQPLVKLSYIQSLKGVLSGLAGSFLAGRTIGGTLGRYWSLPPEVDRKQSIAALFVGNSIQGAFTFFFGALALLILFKHKIHLQLPFNLWHSLLAFLLFVVIGFLAVKKADRLKVLVENYLQVVLRYSLEIIAKVTLGGLFRYILFTAQFVLVIKAFGVEESWGLMFLLVPIIYFIKTMTPSLTGVLDLGARELSALYIFEVMDANTNVALMASLIIWAINILIPSLIGLSVRWKL</sequence>
<keyword evidence="4 6" id="KW-1133">Transmembrane helix</keyword>
<evidence type="ECO:0000313" key="7">
    <source>
        <dbReference type="EMBL" id="NLR90391.1"/>
    </source>
</evidence>
<feature type="transmembrane region" description="Helical" evidence="6">
    <location>
        <begin position="7"/>
        <end position="27"/>
    </location>
</feature>
<feature type="transmembrane region" description="Helical" evidence="6">
    <location>
        <begin position="228"/>
        <end position="252"/>
    </location>
</feature>
<keyword evidence="5 6" id="KW-0472">Membrane</keyword>
<dbReference type="PROSITE" id="PS51257">
    <property type="entry name" value="PROKAR_LIPOPROTEIN"/>
    <property type="match status" value="1"/>
</dbReference>
<keyword evidence="3 6" id="KW-0812">Transmembrane</keyword>
<protein>
    <submittedName>
        <fullName evidence="7">Flippase-like domain-containing protein</fullName>
    </submittedName>
</protein>
<feature type="transmembrane region" description="Helical" evidence="6">
    <location>
        <begin position="152"/>
        <end position="170"/>
    </location>
</feature>
<proteinExistence type="predicted"/>
<reference evidence="7 8" key="1">
    <citation type="submission" date="2020-04" db="EMBL/GenBank/DDBJ databases">
        <title>Flammeovirga sp. SR4, a novel species isolated from seawater.</title>
        <authorList>
            <person name="Wang X."/>
        </authorList>
    </citation>
    <scope>NUCLEOTIDE SEQUENCE [LARGE SCALE GENOMIC DNA]</scope>
    <source>
        <strain evidence="7 8">SR4</strain>
    </source>
</reference>
<gene>
    <name evidence="7" type="ORF">HGP29_04200</name>
</gene>
<evidence type="ECO:0000256" key="5">
    <source>
        <dbReference type="ARBA" id="ARBA00023136"/>
    </source>
</evidence>
<feature type="transmembrane region" description="Helical" evidence="6">
    <location>
        <begin position="272"/>
        <end position="295"/>
    </location>
</feature>